<dbReference type="InterPro" id="IPR036274">
    <property type="entry name" value="HR1_rpt_sf"/>
</dbReference>
<dbReference type="WBParaSite" id="SBAD_0001157001-mRNA-1">
    <property type="protein sequence ID" value="SBAD_0001157001-mRNA-1"/>
    <property type="gene ID" value="SBAD_0001157001"/>
</dbReference>
<dbReference type="OrthoDB" id="8783038at2759"/>
<dbReference type="PANTHER" id="PTHR15735:SF12">
    <property type="entry name" value="CDC42-INTERACTING PROTEIN 4, ISOFORM B"/>
    <property type="match status" value="1"/>
</dbReference>
<protein>
    <submittedName>
        <fullName evidence="6">F-BAR domain-containing protein</fullName>
    </submittedName>
</protein>
<dbReference type="Pfam" id="PF25610">
    <property type="entry name" value="HR1_TOCA"/>
    <property type="match status" value="1"/>
</dbReference>
<dbReference type="SUPFAM" id="SSF46585">
    <property type="entry name" value="HR1 repeat"/>
    <property type="match status" value="1"/>
</dbReference>
<sequence length="306" mass="34879">MARVGCRRKLNEINKLDQCWAQSRSAVYKAKKEYFKTAKDAEAAKMNISRSQQAEAAKSSYAKQVQEANDYQHKYLTDLLPEVLEALCELDSSRVMHVQRLLKKCIEIERSVLPVMEKCLDDMMNETDRINPAEDCEAVVERYRTGYGLPDDISFHEYSAEGCSTTSASELSNGASQTISAESWSQGDLLSRKETRNLHRALSGRKKGTFRKIFRSRTEDYSKNMLEDLPPLQQCKRLEFLLADCKKQLKNRLEMKDGLIKLQTAYSETPKFGSAAEVQTNLESCESEINVLSMELQRLEVFAAII</sequence>
<dbReference type="SUPFAM" id="SSF103657">
    <property type="entry name" value="BAR/IMD domain-like"/>
    <property type="match status" value="1"/>
</dbReference>
<dbReference type="InterPro" id="IPR011072">
    <property type="entry name" value="HR1_rho-bd"/>
</dbReference>
<evidence type="ECO:0000313" key="6">
    <source>
        <dbReference type="WBParaSite" id="SBAD_0001157001-mRNA-1"/>
    </source>
</evidence>
<dbReference type="GO" id="GO:0007165">
    <property type="term" value="P:signal transduction"/>
    <property type="evidence" value="ECO:0007669"/>
    <property type="project" value="InterPro"/>
</dbReference>
<feature type="domain" description="F-BAR" evidence="2">
    <location>
        <begin position="1"/>
        <end position="135"/>
    </location>
</feature>
<evidence type="ECO:0000313" key="4">
    <source>
        <dbReference type="EMBL" id="VDP37858.1"/>
    </source>
</evidence>
<evidence type="ECO:0000259" key="3">
    <source>
        <dbReference type="PROSITE" id="PS51860"/>
    </source>
</evidence>
<dbReference type="PROSITE" id="PS51741">
    <property type="entry name" value="F_BAR"/>
    <property type="match status" value="1"/>
</dbReference>
<keyword evidence="5" id="KW-1185">Reference proteome</keyword>
<dbReference type="Gene3D" id="6.10.140.470">
    <property type="match status" value="1"/>
</dbReference>
<proteinExistence type="predicted"/>
<keyword evidence="1" id="KW-0175">Coiled coil</keyword>
<evidence type="ECO:0000256" key="1">
    <source>
        <dbReference type="PROSITE-ProRule" id="PRU01077"/>
    </source>
</evidence>
<dbReference type="InterPro" id="IPR027267">
    <property type="entry name" value="AH/BAR_dom_sf"/>
</dbReference>
<evidence type="ECO:0000259" key="2">
    <source>
        <dbReference type="PROSITE" id="PS51741"/>
    </source>
</evidence>
<evidence type="ECO:0000313" key="5">
    <source>
        <dbReference type="Proteomes" id="UP000270296"/>
    </source>
</evidence>
<dbReference type="Proteomes" id="UP000270296">
    <property type="component" value="Unassembled WGS sequence"/>
</dbReference>
<dbReference type="PANTHER" id="PTHR15735">
    <property type="entry name" value="FCH AND DOUBLE SH3 DOMAINS PROTEIN"/>
    <property type="match status" value="1"/>
</dbReference>
<feature type="domain" description="REM-1" evidence="3">
    <location>
        <begin position="228"/>
        <end position="305"/>
    </location>
</feature>
<accession>A0A183J5P2</accession>
<dbReference type="InterPro" id="IPR057870">
    <property type="entry name" value="HR1_TOCA"/>
</dbReference>
<dbReference type="AlphaFoldDB" id="A0A183J5P2"/>
<dbReference type="InterPro" id="IPR031160">
    <property type="entry name" value="F_BAR_dom"/>
</dbReference>
<reference evidence="6" key="1">
    <citation type="submission" date="2016-06" db="UniProtKB">
        <authorList>
            <consortium name="WormBaseParasite"/>
        </authorList>
    </citation>
    <scope>IDENTIFICATION</scope>
</reference>
<name>A0A183J5P2_9BILA</name>
<dbReference type="PROSITE" id="PS51860">
    <property type="entry name" value="REM_1"/>
    <property type="match status" value="1"/>
</dbReference>
<gene>
    <name evidence="4" type="ORF">SBAD_LOCUS11190</name>
</gene>
<dbReference type="Gene3D" id="1.20.1270.60">
    <property type="entry name" value="Arfaptin homology (AH) domain/BAR domain"/>
    <property type="match status" value="1"/>
</dbReference>
<organism evidence="6">
    <name type="scientific">Soboliphyme baturini</name>
    <dbReference type="NCBI Taxonomy" id="241478"/>
    <lineage>
        <taxon>Eukaryota</taxon>
        <taxon>Metazoa</taxon>
        <taxon>Ecdysozoa</taxon>
        <taxon>Nematoda</taxon>
        <taxon>Enoplea</taxon>
        <taxon>Dorylaimia</taxon>
        <taxon>Dioctophymatida</taxon>
        <taxon>Dioctophymatoidea</taxon>
        <taxon>Soboliphymatidae</taxon>
        <taxon>Soboliphyme</taxon>
    </lineage>
</organism>
<dbReference type="EMBL" id="UZAM01015220">
    <property type="protein sequence ID" value="VDP37858.1"/>
    <property type="molecule type" value="Genomic_DNA"/>
</dbReference>
<reference evidence="4 5" key="2">
    <citation type="submission" date="2018-11" db="EMBL/GenBank/DDBJ databases">
        <authorList>
            <consortium name="Pathogen Informatics"/>
        </authorList>
    </citation>
    <scope>NUCLEOTIDE SEQUENCE [LARGE SCALE GENOMIC DNA]</scope>
</reference>